<dbReference type="AlphaFoldDB" id="A0A845LNE4"/>
<comment type="caution">
    <text evidence="8">The sequence shown here is derived from an EMBL/GenBank/DDBJ whole genome shotgun (WGS) entry which is preliminary data.</text>
</comment>
<comment type="similarity">
    <text evidence="6">Belongs to the sigma-70 factor family. SigI subfamily.</text>
</comment>
<dbReference type="HAMAP" id="MF_02064">
    <property type="entry name" value="Sigma70_SigI"/>
    <property type="match status" value="1"/>
</dbReference>
<keyword evidence="5 6" id="KW-0804">Transcription</keyword>
<dbReference type="PIRSF" id="PIRSF038953">
    <property type="entry name" value="SigI"/>
    <property type="match status" value="1"/>
</dbReference>
<name>A0A845LNE4_HELGE</name>
<comment type="activity regulation">
    <text evidence="6">Negatively regulated by the anti-sigma-I factor RsgI.</text>
</comment>
<dbReference type="NCBIfam" id="TIGR02895">
    <property type="entry name" value="spore_sigI"/>
    <property type="match status" value="1"/>
</dbReference>
<dbReference type="GO" id="GO:0016987">
    <property type="term" value="F:sigma factor activity"/>
    <property type="evidence" value="ECO:0007669"/>
    <property type="project" value="UniProtKB-UniRule"/>
</dbReference>
<organism evidence="8 9">
    <name type="scientific">Heliomicrobium gestii</name>
    <name type="common">Heliobacterium gestii</name>
    <dbReference type="NCBI Taxonomy" id="2699"/>
    <lineage>
        <taxon>Bacteria</taxon>
        <taxon>Bacillati</taxon>
        <taxon>Bacillota</taxon>
        <taxon>Clostridia</taxon>
        <taxon>Eubacteriales</taxon>
        <taxon>Heliobacteriaceae</taxon>
        <taxon>Heliomicrobium</taxon>
    </lineage>
</organism>
<keyword evidence="1 6" id="KW-0963">Cytoplasm</keyword>
<dbReference type="GO" id="GO:0005737">
    <property type="term" value="C:cytoplasm"/>
    <property type="evidence" value="ECO:0007669"/>
    <property type="project" value="UniProtKB-SubCell"/>
</dbReference>
<dbReference type="GO" id="GO:0006352">
    <property type="term" value="P:DNA-templated transcription initiation"/>
    <property type="evidence" value="ECO:0007669"/>
    <property type="project" value="UniProtKB-UniRule"/>
</dbReference>
<sequence length="252" mass="29221">MASLFGNSVFASRNQEPESLLVRAREGDECSRNALIRKFTPFVLRVTSQTSGRYVRMGSDDEASIALIAFNEAITSYREEKGVSFLSFAETVIRRRLIDYFRKSMRSQKEIPLSAFTYESEEEAGEEGNNRMEIKQATAAFLAESEANDRRTEILHYNKLLQEYGIRFSELVELAPKHEDARRRAIQVARCVAERPEYRDYLKLKGSLPLKDLERDADVSRKTLERQRKYIIAVAIIFMENLEHLKDYIDKE</sequence>
<accession>A0A845LNE4</accession>
<dbReference type="RefSeq" id="WP_161262970.1">
    <property type="nucleotide sequence ID" value="NZ_JAFBDC010000015.1"/>
</dbReference>
<dbReference type="GO" id="GO:0003677">
    <property type="term" value="F:DNA binding"/>
    <property type="evidence" value="ECO:0007669"/>
    <property type="project" value="UniProtKB-UniRule"/>
</dbReference>
<dbReference type="Pfam" id="PF04542">
    <property type="entry name" value="Sigma70_r2"/>
    <property type="match status" value="1"/>
</dbReference>
<evidence type="ECO:0000256" key="6">
    <source>
        <dbReference type="HAMAP-Rule" id="MF_02064"/>
    </source>
</evidence>
<reference evidence="8 9" key="1">
    <citation type="submission" date="2020-01" db="EMBL/GenBank/DDBJ databases">
        <title>Whole genome sequence of Heliobacterium gestii DSM 11169.</title>
        <authorList>
            <person name="Kyndt J.A."/>
            <person name="Meyer T.E."/>
        </authorList>
    </citation>
    <scope>NUCLEOTIDE SEQUENCE [LARGE SCALE GENOMIC DNA]</scope>
    <source>
        <strain evidence="8 9">DSM 11169</strain>
    </source>
</reference>
<comment type="subunit">
    <text evidence="6">Interacts with RsgI.</text>
</comment>
<keyword evidence="6" id="KW-0346">Stress response</keyword>
<keyword evidence="2 6" id="KW-0805">Transcription regulation</keyword>
<comment type="subcellular location">
    <subcellularLocation>
        <location evidence="6">Cytoplasm</location>
    </subcellularLocation>
</comment>
<dbReference type="InterPro" id="IPR014244">
    <property type="entry name" value="RNA_pol_sigma-I"/>
</dbReference>
<comment type="function">
    <text evidence="6">Sigma factors are initiation factors that promote the attachment of RNA polymerase to specific initiation sites and are then released.</text>
</comment>
<keyword evidence="3 6" id="KW-0731">Sigma factor</keyword>
<dbReference type="NCBIfam" id="NF006174">
    <property type="entry name" value="PRK08311.2-2"/>
    <property type="match status" value="1"/>
</dbReference>
<dbReference type="OrthoDB" id="3190733at2"/>
<feature type="short sequence motif" description="Polymerase core binding" evidence="6">
    <location>
        <begin position="61"/>
        <end position="74"/>
    </location>
</feature>
<dbReference type="EMBL" id="WXEX01000015">
    <property type="protein sequence ID" value="MZP44406.1"/>
    <property type="molecule type" value="Genomic_DNA"/>
</dbReference>
<evidence type="ECO:0000256" key="1">
    <source>
        <dbReference type="ARBA" id="ARBA00022490"/>
    </source>
</evidence>
<keyword evidence="9" id="KW-1185">Reference proteome</keyword>
<evidence type="ECO:0000313" key="8">
    <source>
        <dbReference type="EMBL" id="MZP44406.1"/>
    </source>
</evidence>
<evidence type="ECO:0000259" key="7">
    <source>
        <dbReference type="Pfam" id="PF04542"/>
    </source>
</evidence>
<proteinExistence type="inferred from homology"/>
<feature type="DNA-binding region" description="H-T-H motif" evidence="6">
    <location>
        <begin position="210"/>
        <end position="229"/>
    </location>
</feature>
<keyword evidence="4 6" id="KW-0238">DNA-binding</keyword>
<evidence type="ECO:0000256" key="4">
    <source>
        <dbReference type="ARBA" id="ARBA00023125"/>
    </source>
</evidence>
<evidence type="ECO:0000256" key="2">
    <source>
        <dbReference type="ARBA" id="ARBA00023015"/>
    </source>
</evidence>
<dbReference type="InterPro" id="IPR013325">
    <property type="entry name" value="RNA_pol_sigma_r2"/>
</dbReference>
<dbReference type="SUPFAM" id="SSF88946">
    <property type="entry name" value="Sigma2 domain of RNA polymerase sigma factors"/>
    <property type="match status" value="1"/>
</dbReference>
<gene>
    <name evidence="6 8" type="primary">sigI</name>
    <name evidence="8" type="ORF">GTO89_15345</name>
</gene>
<dbReference type="PANTHER" id="PTHR30385">
    <property type="entry name" value="SIGMA FACTOR F FLAGELLAR"/>
    <property type="match status" value="1"/>
</dbReference>
<evidence type="ECO:0000256" key="3">
    <source>
        <dbReference type="ARBA" id="ARBA00023082"/>
    </source>
</evidence>
<evidence type="ECO:0000313" key="9">
    <source>
        <dbReference type="Proteomes" id="UP000471031"/>
    </source>
</evidence>
<evidence type="ECO:0000256" key="5">
    <source>
        <dbReference type="ARBA" id="ARBA00023163"/>
    </source>
</evidence>
<protein>
    <recommendedName>
        <fullName evidence="6">RNA polymerase sigma factor SigI</fullName>
    </recommendedName>
</protein>
<dbReference type="Proteomes" id="UP000471031">
    <property type="component" value="Unassembled WGS sequence"/>
</dbReference>
<dbReference type="PANTHER" id="PTHR30385:SF6">
    <property type="entry name" value="RNA POLYMERASE SIGMA FACTOR SIGI"/>
    <property type="match status" value="1"/>
</dbReference>
<dbReference type="InterPro" id="IPR014284">
    <property type="entry name" value="RNA_pol_sigma-70_dom"/>
</dbReference>
<feature type="domain" description="RNA polymerase sigma-70 region 2" evidence="7">
    <location>
        <begin position="35"/>
        <end position="106"/>
    </location>
</feature>
<dbReference type="NCBIfam" id="TIGR02937">
    <property type="entry name" value="sigma70-ECF"/>
    <property type="match status" value="1"/>
</dbReference>
<dbReference type="InterPro" id="IPR007627">
    <property type="entry name" value="RNA_pol_sigma70_r2"/>
</dbReference>
<dbReference type="Gene3D" id="1.10.1740.10">
    <property type="match status" value="1"/>
</dbReference>